<dbReference type="InterPro" id="IPR024864">
    <property type="entry name" value="Nup54/Nup57/Nup44"/>
</dbReference>
<keyword evidence="2" id="KW-0813">Transport</keyword>
<dbReference type="GeneID" id="68094727"/>
<proteinExistence type="predicted"/>
<evidence type="ECO:0000256" key="4">
    <source>
        <dbReference type="SAM" id="MobiDB-lite"/>
    </source>
</evidence>
<evidence type="ECO:0000259" key="5">
    <source>
        <dbReference type="Pfam" id="PF13874"/>
    </source>
</evidence>
<dbReference type="AlphaFoldDB" id="A0AA88GPK7"/>
<feature type="region of interest" description="Disordered" evidence="4">
    <location>
        <begin position="1"/>
        <end position="92"/>
    </location>
</feature>
<accession>A0AA88GPK7</accession>
<dbReference type="Gene3D" id="1.20.5.170">
    <property type="match status" value="1"/>
</dbReference>
<dbReference type="GO" id="GO:0006999">
    <property type="term" value="P:nuclear pore organization"/>
    <property type="evidence" value="ECO:0007669"/>
    <property type="project" value="TreeGrafter"/>
</dbReference>
<evidence type="ECO:0000256" key="3">
    <source>
        <dbReference type="ARBA" id="ARBA00023242"/>
    </source>
</evidence>
<name>A0AA88GPK7_NAELO</name>
<keyword evidence="3" id="KW-0539">Nucleus</keyword>
<dbReference type="EMBL" id="PYSW02000015">
    <property type="protein sequence ID" value="KAG2386527.1"/>
    <property type="molecule type" value="Genomic_DNA"/>
</dbReference>
<dbReference type="GO" id="GO:0006607">
    <property type="term" value="P:NLS-bearing protein import into nucleus"/>
    <property type="evidence" value="ECO:0007669"/>
    <property type="project" value="TreeGrafter"/>
</dbReference>
<gene>
    <name evidence="6" type="ORF">C9374_002271</name>
</gene>
<dbReference type="GO" id="GO:0036228">
    <property type="term" value="P:protein localization to nuclear inner membrane"/>
    <property type="evidence" value="ECO:0007669"/>
    <property type="project" value="TreeGrafter"/>
</dbReference>
<evidence type="ECO:0000256" key="1">
    <source>
        <dbReference type="ARBA" id="ARBA00004123"/>
    </source>
</evidence>
<feature type="compositionally biased region" description="Low complexity" evidence="4">
    <location>
        <begin position="1"/>
        <end position="12"/>
    </location>
</feature>
<evidence type="ECO:0000313" key="7">
    <source>
        <dbReference type="Proteomes" id="UP000816034"/>
    </source>
</evidence>
<dbReference type="PANTHER" id="PTHR13000">
    <property type="entry name" value="NUCLEOPORIN P54"/>
    <property type="match status" value="1"/>
</dbReference>
<dbReference type="Gene3D" id="1.20.5.490">
    <property type="entry name" value="Single helix bin"/>
    <property type="match status" value="1"/>
</dbReference>
<dbReference type="RefSeq" id="XP_044550519.1">
    <property type="nucleotide sequence ID" value="XM_044691671.1"/>
</dbReference>
<comment type="subcellular location">
    <subcellularLocation>
        <location evidence="1">Nucleus</location>
    </subcellularLocation>
</comment>
<organism evidence="6 7">
    <name type="scientific">Naegleria lovaniensis</name>
    <name type="common">Amoeba</name>
    <dbReference type="NCBI Taxonomy" id="51637"/>
    <lineage>
        <taxon>Eukaryota</taxon>
        <taxon>Discoba</taxon>
        <taxon>Heterolobosea</taxon>
        <taxon>Tetramitia</taxon>
        <taxon>Eutetramitia</taxon>
        <taxon>Vahlkampfiidae</taxon>
        <taxon>Naegleria</taxon>
    </lineage>
</organism>
<comment type="caution">
    <text evidence="6">The sequence shown here is derived from an EMBL/GenBank/DDBJ whole genome shotgun (WGS) entry which is preliminary data.</text>
</comment>
<dbReference type="InterPro" id="IPR025712">
    <property type="entry name" value="Nup54_alpha-helical_dom"/>
</dbReference>
<feature type="domain" description="Nucleoporin Nup54 alpha-helical" evidence="5">
    <location>
        <begin position="190"/>
        <end position="325"/>
    </location>
</feature>
<dbReference type="GO" id="GO:0017056">
    <property type="term" value="F:structural constituent of nuclear pore"/>
    <property type="evidence" value="ECO:0007669"/>
    <property type="project" value="TreeGrafter"/>
</dbReference>
<dbReference type="PANTHER" id="PTHR13000:SF0">
    <property type="entry name" value="NUCLEOPORIN P54"/>
    <property type="match status" value="1"/>
</dbReference>
<dbReference type="Proteomes" id="UP000816034">
    <property type="component" value="Unassembled WGS sequence"/>
</dbReference>
<keyword evidence="7" id="KW-1185">Reference proteome</keyword>
<reference evidence="6 7" key="1">
    <citation type="journal article" date="2018" name="BMC Genomics">
        <title>The genome of Naegleria lovaniensis, the basis for a comparative approach to unravel pathogenicity factors of the human pathogenic amoeba N. fowleri.</title>
        <authorList>
            <person name="Liechti N."/>
            <person name="Schurch N."/>
            <person name="Bruggmann R."/>
            <person name="Wittwer M."/>
        </authorList>
    </citation>
    <scope>NUCLEOTIDE SEQUENCE [LARGE SCALE GENOMIC DNA]</scope>
    <source>
        <strain evidence="6 7">ATCC 30569</strain>
    </source>
</reference>
<dbReference type="GO" id="GO:0044613">
    <property type="term" value="C:nuclear pore central transport channel"/>
    <property type="evidence" value="ECO:0007669"/>
    <property type="project" value="TreeGrafter"/>
</dbReference>
<feature type="compositionally biased region" description="Low complexity" evidence="4">
    <location>
        <begin position="30"/>
        <end position="92"/>
    </location>
</feature>
<dbReference type="Pfam" id="PF13874">
    <property type="entry name" value="Nup54"/>
    <property type="match status" value="1"/>
</dbReference>
<evidence type="ECO:0000256" key="2">
    <source>
        <dbReference type="ARBA" id="ARBA00022448"/>
    </source>
</evidence>
<sequence length="395" mass="43987">MASFSFGSASSSQQPKPGGFTFGNPQQPATGSSTGFSFGTSTAPTTTTTTGGFNFGSTPANQPTATGTTGFNFGTTGTTTAPTTTTASTGFNFGNTQPTTTATGFNFSQPSLSTAGVTGGFPTHQPNVMGFNLISQSYNNIDTMVKTIEARYKPSNDNPNCKFLHFFYNVVEEAKQPMTLEAIKRYYARSISPEDLRLAIEKNPDPARMVPVPARSFDDIVKRVEHQKKRIELMNEMLKYLDNKMSEHKRKHEVDVVSQIDDIKQRHADLSHRILKIQSKLEVLTQSGIGIRNEDISLRNKLNTLQRELHKPNQYRGRLNELAPQVNYYLQQSNLLLNTGNVVDDQTKENVKDFLEQQTNGLNHLLSILKKDIKDINYIKQQVSTDKQKNRSINF</sequence>
<protein>
    <recommendedName>
        <fullName evidence="5">Nucleoporin Nup54 alpha-helical domain-containing protein</fullName>
    </recommendedName>
</protein>
<evidence type="ECO:0000313" key="6">
    <source>
        <dbReference type="EMBL" id="KAG2386527.1"/>
    </source>
</evidence>